<proteinExistence type="predicted"/>
<dbReference type="Gene3D" id="1.10.10.2830">
    <property type="match status" value="1"/>
</dbReference>
<dbReference type="OrthoDB" id="6009779at2"/>
<dbReference type="PATRIC" id="fig|1789004.3.peg.533"/>
<protein>
    <recommendedName>
        <fullName evidence="3">LacI family transcriptional regulator</fullName>
    </recommendedName>
</protein>
<dbReference type="STRING" id="1789004.FEMY_05340"/>
<dbReference type="SUPFAM" id="SSF109709">
    <property type="entry name" value="KorB DNA-binding domain-like"/>
    <property type="match status" value="1"/>
</dbReference>
<evidence type="ECO:0008006" key="3">
    <source>
        <dbReference type="Google" id="ProtNLM"/>
    </source>
</evidence>
<organism evidence="1 2">
    <name type="scientific">Ferrovum myxofaciens</name>
    <dbReference type="NCBI Taxonomy" id="416213"/>
    <lineage>
        <taxon>Bacteria</taxon>
        <taxon>Pseudomonadati</taxon>
        <taxon>Pseudomonadota</taxon>
        <taxon>Betaproteobacteria</taxon>
        <taxon>Ferrovales</taxon>
        <taxon>Ferrovaceae</taxon>
        <taxon>Ferrovum</taxon>
    </lineage>
</organism>
<comment type="caution">
    <text evidence="1">The sequence shown here is derived from an EMBL/GenBank/DDBJ whole genome shotgun (WGS) entry which is preliminary data.</text>
</comment>
<dbReference type="AlphaFoldDB" id="A0A149W0K6"/>
<sequence>MSEIHIQKMGKPGVIEASDGRLTLSVPIQIKRRSGRKLVTLPNGETIKPRPWDTTTTPLQLAVARGHRWQSMLESGEVKTMRELATREGVDNSYVSRMINLTLLPPWTVAAILDDTLPGHITLFDLAVDPPVVWATQPS</sequence>
<keyword evidence="2" id="KW-1185">Reference proteome</keyword>
<dbReference type="EMBL" id="LRRD01000007">
    <property type="protein sequence ID" value="KXW59011.1"/>
    <property type="molecule type" value="Genomic_DNA"/>
</dbReference>
<evidence type="ECO:0000313" key="1">
    <source>
        <dbReference type="EMBL" id="KXW59011.1"/>
    </source>
</evidence>
<evidence type="ECO:0000313" key="2">
    <source>
        <dbReference type="Proteomes" id="UP000075653"/>
    </source>
</evidence>
<reference evidence="1 2" key="1">
    <citation type="submission" date="2016-01" db="EMBL/GenBank/DDBJ databases">
        <title>Genome sequence of the acidophilic iron oxidising Ferrovum strain Z-31.</title>
        <authorList>
            <person name="Poehlein A."/>
            <person name="Ullrich S.R."/>
            <person name="Schloemann M."/>
            <person name="Muehling M."/>
            <person name="Daniel R."/>
        </authorList>
    </citation>
    <scope>NUCLEOTIDE SEQUENCE [LARGE SCALE GENOMIC DNA]</scope>
    <source>
        <strain evidence="1 2">Z-31</strain>
    </source>
</reference>
<dbReference type="Proteomes" id="UP000075653">
    <property type="component" value="Unassembled WGS sequence"/>
</dbReference>
<accession>A0A149W0K6</accession>
<gene>
    <name evidence="1" type="ORF">FEMY_05340</name>
</gene>
<name>A0A149W0K6_9PROT</name>
<dbReference type="RefSeq" id="WP_031597341.1">
    <property type="nucleotide sequence ID" value="NZ_JPOQ01000054.1"/>
</dbReference>